<sequence>MGRYGNGASLEDIACVAGCSEGAVKLYSQRCFRAIDAVHNAFVCLPTAAEKEWEKCWIDEHLGFKGTWQEGWVMYDGTIVPLYAKPAVNGEAYFTHKSNYGLNLQIDLIMLQVGNLPSNLQIVDYSHGLTGSAHDAWAFEHTAAAKYPDWFFQGEEFAWADSAYGISPRTIPVHKKPAALLPENAAFDYAVANIQVRSEHCMGALKGRFQCLRGLRVNINSNSQHVAACQWLTICIILHNVVIEVEGGQHGAYFAGQHGREEEEEDRGPHDEPQERGNPDGEAKRQKLVEELFAFQNM</sequence>
<evidence type="ECO:0000313" key="5">
    <source>
        <dbReference type="EMBL" id="KIM53253.1"/>
    </source>
</evidence>
<reference evidence="6" key="2">
    <citation type="submission" date="2015-01" db="EMBL/GenBank/DDBJ databases">
        <title>Evolutionary Origins and Diversification of the Mycorrhizal Mutualists.</title>
        <authorList>
            <consortium name="DOE Joint Genome Institute"/>
            <consortium name="Mycorrhizal Genomics Consortium"/>
            <person name="Kohler A."/>
            <person name="Kuo A."/>
            <person name="Nagy L.G."/>
            <person name="Floudas D."/>
            <person name="Copeland A."/>
            <person name="Barry K.W."/>
            <person name="Cichocki N."/>
            <person name="Veneault-Fourrey C."/>
            <person name="LaButti K."/>
            <person name="Lindquist E.A."/>
            <person name="Lipzen A."/>
            <person name="Lundell T."/>
            <person name="Morin E."/>
            <person name="Murat C."/>
            <person name="Riley R."/>
            <person name="Ohm R."/>
            <person name="Sun H."/>
            <person name="Tunlid A."/>
            <person name="Henrissat B."/>
            <person name="Grigoriev I.V."/>
            <person name="Hibbett D.S."/>
            <person name="Martin F."/>
        </authorList>
    </citation>
    <scope>NUCLEOTIDE SEQUENCE [LARGE SCALE GENOMIC DNA]</scope>
    <source>
        <strain evidence="6">Foug A</strain>
    </source>
</reference>
<name>A0A0C2YUB6_9AGAM</name>
<dbReference type="InterPro" id="IPR027806">
    <property type="entry name" value="HARBI1_dom"/>
</dbReference>
<evidence type="ECO:0000313" key="6">
    <source>
        <dbReference type="Proteomes" id="UP000053989"/>
    </source>
</evidence>
<dbReference type="EMBL" id="KN822185">
    <property type="protein sequence ID" value="KIM53253.1"/>
    <property type="molecule type" value="Genomic_DNA"/>
</dbReference>
<dbReference type="OrthoDB" id="2408877at2759"/>
<dbReference type="Proteomes" id="UP000053989">
    <property type="component" value="Unassembled WGS sequence"/>
</dbReference>
<organism evidence="5 6">
    <name type="scientific">Scleroderma citrinum Foug A</name>
    <dbReference type="NCBI Taxonomy" id="1036808"/>
    <lineage>
        <taxon>Eukaryota</taxon>
        <taxon>Fungi</taxon>
        <taxon>Dikarya</taxon>
        <taxon>Basidiomycota</taxon>
        <taxon>Agaricomycotina</taxon>
        <taxon>Agaricomycetes</taxon>
        <taxon>Agaricomycetidae</taxon>
        <taxon>Boletales</taxon>
        <taxon>Sclerodermatineae</taxon>
        <taxon>Sclerodermataceae</taxon>
        <taxon>Scleroderma</taxon>
    </lineage>
</organism>
<keyword evidence="2" id="KW-0479">Metal-binding</keyword>
<keyword evidence="6" id="KW-1185">Reference proteome</keyword>
<dbReference type="AlphaFoldDB" id="A0A0C2YUB6"/>
<comment type="cofactor">
    <cofactor evidence="1">
        <name>a divalent metal cation</name>
        <dbReference type="ChEBI" id="CHEBI:60240"/>
    </cofactor>
</comment>
<feature type="region of interest" description="Disordered" evidence="3">
    <location>
        <begin position="257"/>
        <end position="284"/>
    </location>
</feature>
<gene>
    <name evidence="5" type="ORF">SCLCIDRAFT_139308</name>
</gene>
<dbReference type="InParanoid" id="A0A0C2YUB6"/>
<accession>A0A0C2YUB6</accession>
<feature type="compositionally biased region" description="Basic and acidic residues" evidence="3">
    <location>
        <begin position="267"/>
        <end position="284"/>
    </location>
</feature>
<evidence type="ECO:0000256" key="2">
    <source>
        <dbReference type="ARBA" id="ARBA00022723"/>
    </source>
</evidence>
<dbReference type="Pfam" id="PF13359">
    <property type="entry name" value="DDE_Tnp_4"/>
    <property type="match status" value="1"/>
</dbReference>
<reference evidence="5 6" key="1">
    <citation type="submission" date="2014-04" db="EMBL/GenBank/DDBJ databases">
        <authorList>
            <consortium name="DOE Joint Genome Institute"/>
            <person name="Kuo A."/>
            <person name="Kohler A."/>
            <person name="Nagy L.G."/>
            <person name="Floudas D."/>
            <person name="Copeland A."/>
            <person name="Barry K.W."/>
            <person name="Cichocki N."/>
            <person name="Veneault-Fourrey C."/>
            <person name="LaButti K."/>
            <person name="Lindquist E.A."/>
            <person name="Lipzen A."/>
            <person name="Lundell T."/>
            <person name="Morin E."/>
            <person name="Murat C."/>
            <person name="Sun H."/>
            <person name="Tunlid A."/>
            <person name="Henrissat B."/>
            <person name="Grigoriev I.V."/>
            <person name="Hibbett D.S."/>
            <person name="Martin F."/>
            <person name="Nordberg H.P."/>
            <person name="Cantor M.N."/>
            <person name="Hua S.X."/>
        </authorList>
    </citation>
    <scope>NUCLEOTIDE SEQUENCE [LARGE SCALE GENOMIC DNA]</scope>
    <source>
        <strain evidence="5 6">Foug A</strain>
    </source>
</reference>
<protein>
    <recommendedName>
        <fullName evidence="4">DDE Tnp4 domain-containing protein</fullName>
    </recommendedName>
</protein>
<dbReference type="HOGENOM" id="CLU_018552_2_1_1"/>
<evidence type="ECO:0000256" key="1">
    <source>
        <dbReference type="ARBA" id="ARBA00001968"/>
    </source>
</evidence>
<feature type="domain" description="DDE Tnp4" evidence="4">
    <location>
        <begin position="75"/>
        <end position="240"/>
    </location>
</feature>
<evidence type="ECO:0000256" key="3">
    <source>
        <dbReference type="SAM" id="MobiDB-lite"/>
    </source>
</evidence>
<dbReference type="GO" id="GO:0046872">
    <property type="term" value="F:metal ion binding"/>
    <property type="evidence" value="ECO:0007669"/>
    <property type="project" value="UniProtKB-KW"/>
</dbReference>
<evidence type="ECO:0000259" key="4">
    <source>
        <dbReference type="Pfam" id="PF13359"/>
    </source>
</evidence>
<proteinExistence type="predicted"/>